<feature type="transmembrane region" description="Helical" evidence="6">
    <location>
        <begin position="163"/>
        <end position="183"/>
    </location>
</feature>
<evidence type="ECO:0000313" key="7">
    <source>
        <dbReference type="EMBL" id="ETZ25499.1"/>
    </source>
</evidence>
<dbReference type="HOGENOM" id="CLU_022017_6_3_0"/>
<evidence type="ECO:0000256" key="5">
    <source>
        <dbReference type="ARBA" id="ARBA00023136"/>
    </source>
</evidence>
<comment type="subcellular location">
    <subcellularLocation>
        <location evidence="1">Cell membrane</location>
        <topology evidence="1">Multi-pass membrane protein</topology>
    </subcellularLocation>
</comment>
<dbReference type="PANTHER" id="PTHR30250">
    <property type="entry name" value="PST FAMILY PREDICTED COLANIC ACID TRANSPORTER"/>
    <property type="match status" value="1"/>
</dbReference>
<dbReference type="PATRIC" id="fig|1357398.3.peg.1893"/>
<feature type="transmembrane region" description="Helical" evidence="6">
    <location>
        <begin position="40"/>
        <end position="59"/>
    </location>
</feature>
<gene>
    <name evidence="7" type="ORF">HMPREF2085_01909</name>
</gene>
<feature type="transmembrane region" description="Helical" evidence="6">
    <location>
        <begin position="80"/>
        <end position="101"/>
    </location>
</feature>
<organism evidence="7">
    <name type="scientific">Fusobacterium nucleatum 13_3C</name>
    <dbReference type="NCBI Taxonomy" id="1357398"/>
    <lineage>
        <taxon>Bacteria</taxon>
        <taxon>Fusobacteriati</taxon>
        <taxon>Fusobacteriota</taxon>
        <taxon>Fusobacteriia</taxon>
        <taxon>Fusobacteriales</taxon>
        <taxon>Fusobacteriaceae</taxon>
        <taxon>Fusobacterium</taxon>
    </lineage>
</organism>
<feature type="transmembrane region" description="Helical" evidence="6">
    <location>
        <begin position="318"/>
        <end position="336"/>
    </location>
</feature>
<protein>
    <submittedName>
        <fullName evidence="7">Uncharacterized protein</fullName>
    </submittedName>
</protein>
<accession>X7RWG5</accession>
<evidence type="ECO:0000256" key="6">
    <source>
        <dbReference type="SAM" id="Phobius"/>
    </source>
</evidence>
<dbReference type="CDD" id="cd13128">
    <property type="entry name" value="MATE_Wzx_like"/>
    <property type="match status" value="1"/>
</dbReference>
<dbReference type="Pfam" id="PF01943">
    <property type="entry name" value="Polysacc_synt"/>
    <property type="match status" value="1"/>
</dbReference>
<dbReference type="GO" id="GO:0005886">
    <property type="term" value="C:plasma membrane"/>
    <property type="evidence" value="ECO:0007669"/>
    <property type="project" value="UniProtKB-SubCell"/>
</dbReference>
<evidence type="ECO:0000256" key="2">
    <source>
        <dbReference type="ARBA" id="ARBA00022475"/>
    </source>
</evidence>
<evidence type="ECO:0000256" key="3">
    <source>
        <dbReference type="ARBA" id="ARBA00022692"/>
    </source>
</evidence>
<feature type="transmembrane region" description="Helical" evidence="6">
    <location>
        <begin position="289"/>
        <end position="312"/>
    </location>
</feature>
<feature type="transmembrane region" description="Helical" evidence="6">
    <location>
        <begin position="204"/>
        <end position="226"/>
    </location>
</feature>
<evidence type="ECO:0000256" key="1">
    <source>
        <dbReference type="ARBA" id="ARBA00004651"/>
    </source>
</evidence>
<dbReference type="InterPro" id="IPR050833">
    <property type="entry name" value="Poly_Biosynth_Transport"/>
</dbReference>
<dbReference type="AlphaFoldDB" id="X7RWG5"/>
<dbReference type="OrthoDB" id="88014at2"/>
<evidence type="ECO:0000256" key="4">
    <source>
        <dbReference type="ARBA" id="ARBA00022989"/>
    </source>
</evidence>
<keyword evidence="3 6" id="KW-0812">Transmembrane</keyword>
<name>X7RWG5_FUSNU</name>
<feature type="transmembrane region" description="Helical" evidence="6">
    <location>
        <begin position="107"/>
        <end position="127"/>
    </location>
</feature>
<sequence>MKKILKNIGWLLFDKVFILILQFFIGVKIANYYGSDNFGMYNYAMSIIAFSSILFELLNDRVIKKFFEDQKFSLVVFNINIFRNFMAILILGFTIIVGFILKLPALFYYTLIFLCIDNLLITSTQGIEIYFDYKLNSKNLVILNNIVKLISYSLQYICVILGYSILIIPIIRCLGSFLRLVILKYMYRRLYLKKEKESLKFDYIILKNIIKESFFLWLTFIGFLIYTQTDKIMLGSMLGNKEVGVYSIAGNLMQVLIILITPVQISIFPKMLELYRKNYKEYHNFYFNVNFIITQSYLFLSILSIIVVKILFLKIFSIEYILAIPTYTILTVSVFFRANGALQTTHVTIKNITKKIFYKTMTGSMINIVLNYIFIKAYGVIGAALSTAIAHFLTLFVMDFFIKEYREQAWIQLKSLNPFYFKSVLRSIQIGNKKGNEKL</sequence>
<keyword evidence="2" id="KW-1003">Cell membrane</keyword>
<dbReference type="PANTHER" id="PTHR30250:SF11">
    <property type="entry name" value="O-ANTIGEN TRANSPORTER-RELATED"/>
    <property type="match status" value="1"/>
</dbReference>
<keyword evidence="4 6" id="KW-1133">Transmembrane helix</keyword>
<dbReference type="EMBL" id="JAOZ01000015">
    <property type="protein sequence ID" value="ETZ25499.1"/>
    <property type="molecule type" value="Genomic_DNA"/>
</dbReference>
<feature type="transmembrane region" description="Helical" evidence="6">
    <location>
        <begin position="12"/>
        <end position="34"/>
    </location>
</feature>
<keyword evidence="5 6" id="KW-0472">Membrane</keyword>
<comment type="caution">
    <text evidence="7">The sequence shown here is derived from an EMBL/GenBank/DDBJ whole genome shotgun (WGS) entry which is preliminary data.</text>
</comment>
<feature type="transmembrane region" description="Helical" evidence="6">
    <location>
        <begin position="246"/>
        <end position="268"/>
    </location>
</feature>
<proteinExistence type="predicted"/>
<feature type="transmembrane region" description="Helical" evidence="6">
    <location>
        <begin position="139"/>
        <end position="157"/>
    </location>
</feature>
<dbReference type="InterPro" id="IPR002797">
    <property type="entry name" value="Polysacc_synth"/>
</dbReference>
<feature type="transmembrane region" description="Helical" evidence="6">
    <location>
        <begin position="381"/>
        <end position="402"/>
    </location>
</feature>
<reference evidence="7" key="1">
    <citation type="submission" date="2014-01" db="EMBL/GenBank/DDBJ databases">
        <title>The Genome Sequence of Fusobacterium nucleatum 13_3C.</title>
        <authorList>
            <consortium name="The Broad Institute Genomics Platform"/>
            <person name="Earl A."/>
            <person name="Allen-Vercoe E."/>
            <person name="Daigneault M."/>
            <person name="Young S.K."/>
            <person name="Zeng Q."/>
            <person name="Gargeya S."/>
            <person name="Fitzgerald M."/>
            <person name="Abouelleil A."/>
            <person name="Alvarado L."/>
            <person name="Chapman S.B."/>
            <person name="Gainer-Dewar J."/>
            <person name="Goldberg J."/>
            <person name="Griggs A."/>
            <person name="Gujja S."/>
            <person name="Hansen M."/>
            <person name="Howarth C."/>
            <person name="Imamovic A."/>
            <person name="Ireland A."/>
            <person name="Larimer J."/>
            <person name="McCowan C."/>
            <person name="Murphy C."/>
            <person name="Pearson M."/>
            <person name="Poon T.W."/>
            <person name="Priest M."/>
            <person name="Roberts A."/>
            <person name="Saif S."/>
            <person name="Shea T."/>
            <person name="Sykes S."/>
            <person name="Wortman J."/>
            <person name="Nusbaum C."/>
            <person name="Birren B."/>
        </authorList>
    </citation>
    <scope>NUCLEOTIDE SEQUENCE [LARGE SCALE GENOMIC DNA]</scope>
    <source>
        <strain evidence="7">13_3C</strain>
    </source>
</reference>
<feature type="transmembrane region" description="Helical" evidence="6">
    <location>
        <begin position="356"/>
        <end position="375"/>
    </location>
</feature>